<feature type="compositionally biased region" description="Acidic residues" evidence="8">
    <location>
        <begin position="397"/>
        <end position="416"/>
    </location>
</feature>
<evidence type="ECO:0000256" key="2">
    <source>
        <dbReference type="ARBA" id="ARBA00008340"/>
    </source>
</evidence>
<name>A0A833VP74_9HYME</name>
<keyword evidence="4 7" id="KW-0175">Coiled coil</keyword>
<dbReference type="GO" id="GO:0030992">
    <property type="term" value="C:intraciliary transport particle B"/>
    <property type="evidence" value="ECO:0007669"/>
    <property type="project" value="TreeGrafter"/>
</dbReference>
<keyword evidence="5" id="KW-0969">Cilium</keyword>
<evidence type="ECO:0000313" key="10">
    <source>
        <dbReference type="Proteomes" id="UP000655588"/>
    </source>
</evidence>
<keyword evidence="6" id="KW-0966">Cell projection</keyword>
<dbReference type="GO" id="GO:0005929">
    <property type="term" value="C:cilium"/>
    <property type="evidence" value="ECO:0007669"/>
    <property type="project" value="UniProtKB-SubCell"/>
</dbReference>
<feature type="region of interest" description="Disordered" evidence="8">
    <location>
        <begin position="323"/>
        <end position="423"/>
    </location>
</feature>
<dbReference type="EMBL" id="WNWW01000300">
    <property type="protein sequence ID" value="KAF3426686.1"/>
    <property type="molecule type" value="Genomic_DNA"/>
</dbReference>
<evidence type="ECO:0000256" key="4">
    <source>
        <dbReference type="ARBA" id="ARBA00023054"/>
    </source>
</evidence>
<dbReference type="GO" id="GO:0005815">
    <property type="term" value="C:microtubule organizing center"/>
    <property type="evidence" value="ECO:0007669"/>
    <property type="project" value="TreeGrafter"/>
</dbReference>
<dbReference type="AlphaFoldDB" id="A0A833VP74"/>
<comment type="caution">
    <text evidence="9">The sequence shown here is derived from an EMBL/GenBank/DDBJ whole genome shotgun (WGS) entry which is preliminary data.</text>
</comment>
<sequence>MSFRDLRMYTFMIIALNLLIDFTEVMRVLGYPRLISVGNFRLPNFPLVAEILVWLVKRFDPDADIPSEHSTEEERISLIRAVAEFMALKTNVKLNTKKLYQADGYAVKELLKVATLLYDAQNNSNNNNIMSDDSFNTVSFDISNKINELKSTRQLASQLTVTGASLFDLLGREVDLREIRNSKVARQFDTTEIEAALKDVIENVRKEIEDTKKQIESVKDTEQSLDTRIERRRAELDRNQKRLQTLKKVRPAFMEEFEKLEVELRALYDDYIQKFRYLAYLEHLYEDAAKAEQERFERRQEATRKQLEKMRAEDANFESMMEGNDSILPTNLQEPPPPLANNIEKQNTEKATPSSRLKSAGRSSRMQISQRRIYGSMSGRQRGTIQESNDSGGSLDSDSDLLIDGDLDDDDDDDILDSVGGPEIRNFDLKVGQEKRAVSKLDHSDEDF</sequence>
<dbReference type="InterPro" id="IPR019366">
    <property type="entry name" value="Clusterin-associated_protein-1"/>
</dbReference>
<evidence type="ECO:0000256" key="1">
    <source>
        <dbReference type="ARBA" id="ARBA00004138"/>
    </source>
</evidence>
<proteinExistence type="inferred from homology"/>
<comment type="subcellular location">
    <subcellularLocation>
        <location evidence="1">Cell projection</location>
        <location evidence="1">Cilium</location>
    </subcellularLocation>
</comment>
<dbReference type="PANTHER" id="PTHR21547">
    <property type="entry name" value="CLUSTERIN ASSOCIATED PROTEIN 1"/>
    <property type="match status" value="1"/>
</dbReference>
<keyword evidence="3" id="KW-0970">Cilium biogenesis/degradation</keyword>
<keyword evidence="10" id="KW-1185">Reference proteome</keyword>
<dbReference type="Proteomes" id="UP000655588">
    <property type="component" value="Unassembled WGS sequence"/>
</dbReference>
<evidence type="ECO:0000313" key="9">
    <source>
        <dbReference type="EMBL" id="KAF3426686.1"/>
    </source>
</evidence>
<dbReference type="PANTHER" id="PTHR21547:SF0">
    <property type="entry name" value="CLUSTERIN-ASSOCIATED PROTEIN 1"/>
    <property type="match status" value="1"/>
</dbReference>
<dbReference type="Pfam" id="PF10234">
    <property type="entry name" value="Cluap1"/>
    <property type="match status" value="1"/>
</dbReference>
<comment type="similarity">
    <text evidence="2">Belongs to the CLUAP1 family.</text>
</comment>
<evidence type="ECO:0008006" key="11">
    <source>
        <dbReference type="Google" id="ProtNLM"/>
    </source>
</evidence>
<evidence type="ECO:0000256" key="5">
    <source>
        <dbReference type="ARBA" id="ARBA00023069"/>
    </source>
</evidence>
<feature type="compositionally biased region" description="Low complexity" evidence="8">
    <location>
        <begin position="362"/>
        <end position="373"/>
    </location>
</feature>
<organism evidence="9 10">
    <name type="scientific">Frieseomelitta varia</name>
    <dbReference type="NCBI Taxonomy" id="561572"/>
    <lineage>
        <taxon>Eukaryota</taxon>
        <taxon>Metazoa</taxon>
        <taxon>Ecdysozoa</taxon>
        <taxon>Arthropoda</taxon>
        <taxon>Hexapoda</taxon>
        <taxon>Insecta</taxon>
        <taxon>Pterygota</taxon>
        <taxon>Neoptera</taxon>
        <taxon>Endopterygota</taxon>
        <taxon>Hymenoptera</taxon>
        <taxon>Apocrita</taxon>
        <taxon>Aculeata</taxon>
        <taxon>Apoidea</taxon>
        <taxon>Anthophila</taxon>
        <taxon>Apidae</taxon>
        <taxon>Frieseomelitta</taxon>
    </lineage>
</organism>
<feature type="compositionally biased region" description="Polar residues" evidence="8">
    <location>
        <begin position="378"/>
        <end position="389"/>
    </location>
</feature>
<accession>A0A833VP74</accession>
<feature type="coiled-coil region" evidence="7">
    <location>
        <begin position="194"/>
        <end position="249"/>
    </location>
</feature>
<evidence type="ECO:0000256" key="8">
    <source>
        <dbReference type="SAM" id="MobiDB-lite"/>
    </source>
</evidence>
<evidence type="ECO:0000256" key="3">
    <source>
        <dbReference type="ARBA" id="ARBA00022794"/>
    </source>
</evidence>
<protein>
    <recommendedName>
        <fullName evidence="11">Clusterin-associated protein 1</fullName>
    </recommendedName>
</protein>
<feature type="compositionally biased region" description="Polar residues" evidence="8">
    <location>
        <begin position="343"/>
        <end position="357"/>
    </location>
</feature>
<evidence type="ECO:0000256" key="7">
    <source>
        <dbReference type="SAM" id="Coils"/>
    </source>
</evidence>
<gene>
    <name evidence="9" type="ORF">E2986_03630</name>
</gene>
<evidence type="ECO:0000256" key="6">
    <source>
        <dbReference type="ARBA" id="ARBA00023273"/>
    </source>
</evidence>
<dbReference type="GO" id="GO:0060271">
    <property type="term" value="P:cilium assembly"/>
    <property type="evidence" value="ECO:0007669"/>
    <property type="project" value="TreeGrafter"/>
</dbReference>
<reference evidence="9" key="1">
    <citation type="submission" date="2019-11" db="EMBL/GenBank/DDBJ databases">
        <title>The nuclear and mitochondrial genomes of Frieseomelitta varia - a highly eusocial stingless bee (Meliponini) with a permanently sterile worker caste.</title>
        <authorList>
            <person name="Freitas F.C.P."/>
            <person name="Lourenco A.P."/>
            <person name="Nunes F.M.F."/>
            <person name="Paschoal A.R."/>
            <person name="Abreu F.C.P."/>
            <person name="Barbin F.O."/>
            <person name="Bataglia L."/>
            <person name="Cardoso-Junior C.A.M."/>
            <person name="Cervoni M.S."/>
            <person name="Silva S.R."/>
            <person name="Dalarmi F."/>
            <person name="Del Lama M.A."/>
            <person name="Depintor T.S."/>
            <person name="Ferreira K.M."/>
            <person name="Goria P.S."/>
            <person name="Jaskot M.C."/>
            <person name="Lago D.C."/>
            <person name="Luna-Lucena D."/>
            <person name="Moda L.M."/>
            <person name="Nascimento L."/>
            <person name="Pedrino M."/>
            <person name="Rabico F.O."/>
            <person name="Sanches F.C."/>
            <person name="Santos D.E."/>
            <person name="Santos C.G."/>
            <person name="Vieira J."/>
            <person name="Lopes T.F."/>
            <person name="Barchuk A.R."/>
            <person name="Hartfelder K."/>
            <person name="Simoes Z.L.P."/>
            <person name="Bitondi M.M.G."/>
            <person name="Pinheiro D.G."/>
        </authorList>
    </citation>
    <scope>NUCLEOTIDE SEQUENCE</scope>
    <source>
        <strain evidence="9">USP_RPSP 00005682</strain>
        <tissue evidence="9">Whole individual</tissue>
    </source>
</reference>